<evidence type="ECO:0000313" key="2">
    <source>
        <dbReference type="EMBL" id="MBT1690183.1"/>
    </source>
</evidence>
<gene>
    <name evidence="2" type="ORF">KK078_26700</name>
</gene>
<dbReference type="PROSITE" id="PS51257">
    <property type="entry name" value="PROKAR_LIPOPROTEIN"/>
    <property type="match status" value="1"/>
</dbReference>
<organism evidence="2 3">
    <name type="scientific">Dawidia soli</name>
    <dbReference type="NCBI Taxonomy" id="2782352"/>
    <lineage>
        <taxon>Bacteria</taxon>
        <taxon>Pseudomonadati</taxon>
        <taxon>Bacteroidota</taxon>
        <taxon>Cytophagia</taxon>
        <taxon>Cytophagales</taxon>
        <taxon>Chryseotaleaceae</taxon>
        <taxon>Dawidia</taxon>
    </lineage>
</organism>
<dbReference type="GO" id="GO:0051537">
    <property type="term" value="F:2 iron, 2 sulfur cluster binding"/>
    <property type="evidence" value="ECO:0007669"/>
    <property type="project" value="InterPro"/>
</dbReference>
<protein>
    <recommendedName>
        <fullName evidence="4">Rieske domain-containing protein</fullName>
    </recommendedName>
</protein>
<evidence type="ECO:0000256" key="1">
    <source>
        <dbReference type="SAM" id="SignalP"/>
    </source>
</evidence>
<dbReference type="InterPro" id="IPR036922">
    <property type="entry name" value="Rieske_2Fe-2S_sf"/>
</dbReference>
<comment type="caution">
    <text evidence="2">The sequence shown here is derived from an EMBL/GenBank/DDBJ whole genome shotgun (WGS) entry which is preliminary data.</text>
</comment>
<dbReference type="Proteomes" id="UP001319180">
    <property type="component" value="Unassembled WGS sequence"/>
</dbReference>
<feature type="signal peptide" evidence="1">
    <location>
        <begin position="1"/>
        <end position="20"/>
    </location>
</feature>
<dbReference type="EMBL" id="JAHESC010000058">
    <property type="protein sequence ID" value="MBT1690183.1"/>
    <property type="molecule type" value="Genomic_DNA"/>
</dbReference>
<proteinExistence type="predicted"/>
<name>A0AAP2DDS7_9BACT</name>
<dbReference type="Gene3D" id="2.102.10.10">
    <property type="entry name" value="Rieske [2Fe-2S] iron-sulphur domain"/>
    <property type="match status" value="1"/>
</dbReference>
<keyword evidence="3" id="KW-1185">Reference proteome</keyword>
<dbReference type="SUPFAM" id="SSF50022">
    <property type="entry name" value="ISP domain"/>
    <property type="match status" value="1"/>
</dbReference>
<accession>A0AAP2DDS7</accession>
<reference evidence="2 3" key="1">
    <citation type="submission" date="2021-05" db="EMBL/GenBank/DDBJ databases">
        <title>A Polyphasic approach of four new species of the genus Ohtaekwangia: Ohtaekwangia histidinii sp. nov., Ohtaekwangia cretensis sp. nov., Ohtaekwangia indiensis sp. nov., Ohtaekwangia reichenbachii sp. nov. from diverse environment.</title>
        <authorList>
            <person name="Octaviana S."/>
        </authorList>
    </citation>
    <scope>NUCLEOTIDE SEQUENCE [LARGE SCALE GENOMIC DNA]</scope>
    <source>
        <strain evidence="2 3">PWU37</strain>
    </source>
</reference>
<evidence type="ECO:0000313" key="3">
    <source>
        <dbReference type="Proteomes" id="UP001319180"/>
    </source>
</evidence>
<dbReference type="AlphaFoldDB" id="A0AAP2DDS7"/>
<feature type="chain" id="PRO_5043030604" description="Rieske domain-containing protein" evidence="1">
    <location>
        <begin position="21"/>
        <end position="144"/>
    </location>
</feature>
<keyword evidence="1" id="KW-0732">Signal</keyword>
<evidence type="ECO:0008006" key="4">
    <source>
        <dbReference type="Google" id="ProtNLM"/>
    </source>
</evidence>
<sequence>MMRKSLFFLLLLGACSSDLSDEAIAPASFPDYPVNLNLPAYNDLRTKGWMYINEIGVRGVILYRVPNSLEYYAFERNCTFHPYEACSTVEVHSSGLYMVDPCCSSTFDFGGNPTSPPAIVPLRRYDIIPNSGNNTIVITDGVIQ</sequence>
<dbReference type="RefSeq" id="WP_254093402.1">
    <property type="nucleotide sequence ID" value="NZ_JAHESC010000058.1"/>
</dbReference>